<reference evidence="1" key="3">
    <citation type="submission" date="2025-09" db="UniProtKB">
        <authorList>
            <consortium name="Ensembl"/>
        </authorList>
    </citation>
    <scope>IDENTIFICATION</scope>
</reference>
<keyword evidence="2" id="KW-1185">Reference proteome</keyword>
<dbReference type="AlphaFoldDB" id="A0A8C6J0S2"/>
<accession>A0A8C6J0S2</accession>
<reference evidence="1" key="1">
    <citation type="submission" date="2020-03" db="EMBL/GenBank/DDBJ databases">
        <title>Melopsittacus undulatus (budgerigar) genome, bMelUnd1, maternal haplotype with Z.</title>
        <authorList>
            <person name="Gedman G."/>
            <person name="Mountcastle J."/>
            <person name="Haase B."/>
            <person name="Formenti G."/>
            <person name="Wright T."/>
            <person name="Apodaca J."/>
            <person name="Pelan S."/>
            <person name="Chow W."/>
            <person name="Rhie A."/>
            <person name="Howe K."/>
            <person name="Fedrigo O."/>
            <person name="Jarvis E.D."/>
        </authorList>
    </citation>
    <scope>NUCLEOTIDE SEQUENCE [LARGE SCALE GENOMIC DNA]</scope>
</reference>
<evidence type="ECO:0000313" key="2">
    <source>
        <dbReference type="Proteomes" id="UP000694405"/>
    </source>
</evidence>
<dbReference type="Ensembl" id="ENSMUNT00000007519.2">
    <property type="protein sequence ID" value="ENSMUNP00000006510.1"/>
    <property type="gene ID" value="ENSMUNG00000005224.2"/>
</dbReference>
<dbReference type="Proteomes" id="UP000694405">
    <property type="component" value="Chromosome 3"/>
</dbReference>
<sequence>ISGSKSSRDLIPEIGAALFNKPTSSSNSVANTEEGNLIDGALDKETKNNITIYLFSVSPFEFTFMKMCRQSHDHKKLCECLLSVKTSLTLLVASFQSYALKAR</sequence>
<protein>
    <submittedName>
        <fullName evidence="1">Uncharacterized protein</fullName>
    </submittedName>
</protein>
<name>A0A8C6J0S2_MELUD</name>
<proteinExistence type="predicted"/>
<reference evidence="1" key="2">
    <citation type="submission" date="2025-08" db="UniProtKB">
        <authorList>
            <consortium name="Ensembl"/>
        </authorList>
    </citation>
    <scope>IDENTIFICATION</scope>
</reference>
<evidence type="ECO:0000313" key="1">
    <source>
        <dbReference type="Ensembl" id="ENSMUNP00000006510.1"/>
    </source>
</evidence>
<organism evidence="1 2">
    <name type="scientific">Melopsittacus undulatus</name>
    <name type="common">Budgerigar</name>
    <name type="synonym">Psittacus undulatus</name>
    <dbReference type="NCBI Taxonomy" id="13146"/>
    <lineage>
        <taxon>Eukaryota</taxon>
        <taxon>Metazoa</taxon>
        <taxon>Chordata</taxon>
        <taxon>Craniata</taxon>
        <taxon>Vertebrata</taxon>
        <taxon>Euteleostomi</taxon>
        <taxon>Archelosauria</taxon>
        <taxon>Archosauria</taxon>
        <taxon>Dinosauria</taxon>
        <taxon>Saurischia</taxon>
        <taxon>Theropoda</taxon>
        <taxon>Coelurosauria</taxon>
        <taxon>Aves</taxon>
        <taxon>Neognathae</taxon>
        <taxon>Neoaves</taxon>
        <taxon>Telluraves</taxon>
        <taxon>Australaves</taxon>
        <taxon>Psittaciformes</taxon>
        <taxon>Psittaculidae</taxon>
        <taxon>Melopsittacus</taxon>
    </lineage>
</organism>